<dbReference type="GO" id="GO:0005829">
    <property type="term" value="C:cytosol"/>
    <property type="evidence" value="ECO:0007669"/>
    <property type="project" value="UniProtKB-SubCell"/>
</dbReference>
<evidence type="ECO:0000256" key="1">
    <source>
        <dbReference type="ARBA" id="ARBA00002914"/>
    </source>
</evidence>
<dbReference type="EC" id="1.1.1.49" evidence="4"/>
<dbReference type="Gene3D" id="3.40.50.720">
    <property type="entry name" value="NAD(P)-binding Rossmann-like Domain"/>
    <property type="match status" value="1"/>
</dbReference>
<keyword evidence="7" id="KW-0521">NADP</keyword>
<reference evidence="12" key="1">
    <citation type="submission" date="2020-11" db="EMBL/GenBank/DDBJ databases">
        <authorList>
            <person name="Tran Van P."/>
        </authorList>
    </citation>
    <scope>NUCLEOTIDE SEQUENCE</scope>
</reference>
<evidence type="ECO:0000256" key="5">
    <source>
        <dbReference type="ARBA" id="ARBA00020444"/>
    </source>
</evidence>
<dbReference type="GO" id="GO:0006006">
    <property type="term" value="P:glucose metabolic process"/>
    <property type="evidence" value="ECO:0007669"/>
    <property type="project" value="UniProtKB-KW"/>
</dbReference>
<evidence type="ECO:0000256" key="10">
    <source>
        <dbReference type="ARBA" id="ARBA00047696"/>
    </source>
</evidence>
<dbReference type="InterPro" id="IPR001282">
    <property type="entry name" value="G6P_DH"/>
</dbReference>
<name>A0A7R9ITP2_9NEOP</name>
<keyword evidence="9" id="KW-0119">Carbohydrate metabolism</keyword>
<dbReference type="SUPFAM" id="SSF51735">
    <property type="entry name" value="NAD(P)-binding Rossmann-fold domains"/>
    <property type="match status" value="1"/>
</dbReference>
<gene>
    <name evidence="12" type="ORF">TTEB3V08_LOCUS12187</name>
</gene>
<dbReference type="GO" id="GO:0004345">
    <property type="term" value="F:glucose-6-phosphate dehydrogenase activity"/>
    <property type="evidence" value="ECO:0007669"/>
    <property type="project" value="UniProtKB-EC"/>
</dbReference>
<dbReference type="Pfam" id="PF00479">
    <property type="entry name" value="G6PD_N"/>
    <property type="match status" value="1"/>
</dbReference>
<accession>A0A7R9ITP2</accession>
<comment type="function">
    <text evidence="1">Cytosolic glucose-6-phosphate dehydrogenase that catalyzes the first and rate-limiting step of the oxidative branch within the pentose phosphate pathway/shunt, an alternative route to glycolysis for the dissimilation of carbohydrates and a major source of reducing power and metabolic intermediates for fatty acid and nucleic acid biosynthetic processes.</text>
</comment>
<dbReference type="EMBL" id="OE012641">
    <property type="protein sequence ID" value="CAD7464308.1"/>
    <property type="molecule type" value="Genomic_DNA"/>
</dbReference>
<evidence type="ECO:0000256" key="6">
    <source>
        <dbReference type="ARBA" id="ARBA00022526"/>
    </source>
</evidence>
<comment type="pathway">
    <text evidence="3">Carbohydrate degradation; pentose phosphate pathway; D-ribulose 5-phosphate from D-glucose 6-phosphate (oxidative stage): step 1/3.</text>
</comment>
<proteinExistence type="predicted"/>
<evidence type="ECO:0000256" key="4">
    <source>
        <dbReference type="ARBA" id="ARBA00013019"/>
    </source>
</evidence>
<dbReference type="GO" id="GO:0009051">
    <property type="term" value="P:pentose-phosphate shunt, oxidative branch"/>
    <property type="evidence" value="ECO:0007669"/>
    <property type="project" value="TreeGrafter"/>
</dbReference>
<evidence type="ECO:0000256" key="2">
    <source>
        <dbReference type="ARBA" id="ARBA00004514"/>
    </source>
</evidence>
<comment type="subcellular location">
    <subcellularLocation>
        <location evidence="2">Cytoplasm</location>
        <location evidence="2">Cytosol</location>
    </subcellularLocation>
</comment>
<evidence type="ECO:0000259" key="11">
    <source>
        <dbReference type="Pfam" id="PF00479"/>
    </source>
</evidence>
<dbReference type="PANTHER" id="PTHR23429:SF0">
    <property type="entry name" value="GLUCOSE-6-PHOSPHATE 1-DEHYDROGENASE"/>
    <property type="match status" value="1"/>
</dbReference>
<evidence type="ECO:0000256" key="7">
    <source>
        <dbReference type="ARBA" id="ARBA00022857"/>
    </source>
</evidence>
<evidence type="ECO:0000313" key="12">
    <source>
        <dbReference type="EMBL" id="CAD7464308.1"/>
    </source>
</evidence>
<sequence length="179" mass="19700">MSSEGAQFEGDVPHVFVTFGASVRSPIFLFFTGHFLLWPVNFPGVLDSSSPASCLFPSEQGSSSKEQLPTSHLYPLYLPSPLARILGVPGSSAIFITGVVPTLCTHIREEGGGGVIPDGTKPSEGESYKGDLARKKIYPTLWWLFRDKLLPKQITFYGYARTKMSVTELMEKCSLYMKV</sequence>
<evidence type="ECO:0000256" key="3">
    <source>
        <dbReference type="ARBA" id="ARBA00004937"/>
    </source>
</evidence>
<organism evidence="12">
    <name type="scientific">Timema tahoe</name>
    <dbReference type="NCBI Taxonomy" id="61484"/>
    <lineage>
        <taxon>Eukaryota</taxon>
        <taxon>Metazoa</taxon>
        <taxon>Ecdysozoa</taxon>
        <taxon>Arthropoda</taxon>
        <taxon>Hexapoda</taxon>
        <taxon>Insecta</taxon>
        <taxon>Pterygota</taxon>
        <taxon>Neoptera</taxon>
        <taxon>Polyneoptera</taxon>
        <taxon>Phasmatodea</taxon>
        <taxon>Timematodea</taxon>
        <taxon>Timematoidea</taxon>
        <taxon>Timematidae</taxon>
        <taxon>Timema</taxon>
    </lineage>
</organism>
<dbReference type="InterPro" id="IPR036291">
    <property type="entry name" value="NAD(P)-bd_dom_sf"/>
</dbReference>
<dbReference type="InterPro" id="IPR022674">
    <property type="entry name" value="G6P_DH_NAD-bd"/>
</dbReference>
<keyword evidence="6" id="KW-0313">Glucose metabolism</keyword>
<dbReference type="PANTHER" id="PTHR23429">
    <property type="entry name" value="GLUCOSE-6-PHOSPHATE 1-DEHYDROGENASE G6PD"/>
    <property type="match status" value="1"/>
</dbReference>
<evidence type="ECO:0000256" key="9">
    <source>
        <dbReference type="ARBA" id="ARBA00023277"/>
    </source>
</evidence>
<keyword evidence="8" id="KW-0560">Oxidoreductase</keyword>
<comment type="catalytic activity">
    <reaction evidence="10">
        <text>D-glucose 6-phosphate + NADP(+) = 6-phospho-D-glucono-1,5-lactone + NADPH + H(+)</text>
        <dbReference type="Rhea" id="RHEA:15841"/>
        <dbReference type="ChEBI" id="CHEBI:15378"/>
        <dbReference type="ChEBI" id="CHEBI:57783"/>
        <dbReference type="ChEBI" id="CHEBI:57955"/>
        <dbReference type="ChEBI" id="CHEBI:58349"/>
        <dbReference type="ChEBI" id="CHEBI:61548"/>
        <dbReference type="EC" id="1.1.1.49"/>
    </reaction>
    <physiologicalReaction direction="left-to-right" evidence="10">
        <dbReference type="Rhea" id="RHEA:15842"/>
    </physiologicalReaction>
</comment>
<feature type="domain" description="Glucose-6-phosphate dehydrogenase NAD-binding" evidence="11">
    <location>
        <begin position="129"/>
        <end position="177"/>
    </location>
</feature>
<dbReference type="GO" id="GO:0050661">
    <property type="term" value="F:NADP binding"/>
    <property type="evidence" value="ECO:0007669"/>
    <property type="project" value="InterPro"/>
</dbReference>
<dbReference type="AlphaFoldDB" id="A0A7R9ITP2"/>
<evidence type="ECO:0000256" key="8">
    <source>
        <dbReference type="ARBA" id="ARBA00023002"/>
    </source>
</evidence>
<protein>
    <recommendedName>
        <fullName evidence="5">Glucose-6-phosphate 1-dehydrogenase</fullName>
        <ecNumber evidence="4">1.1.1.49</ecNumber>
    </recommendedName>
</protein>